<dbReference type="GO" id="GO:0016226">
    <property type="term" value="P:iron-sulfur cluster assembly"/>
    <property type="evidence" value="ECO:0007669"/>
    <property type="project" value="InterPro"/>
</dbReference>
<dbReference type="Proteomes" id="UP001060368">
    <property type="component" value="Chromosome"/>
</dbReference>
<accession>A0A9E7PNZ0</accession>
<dbReference type="HAMAP" id="MF_02040">
    <property type="entry name" value="Mrp_NBP35"/>
    <property type="match status" value="1"/>
</dbReference>
<dbReference type="EMBL" id="CP096115">
    <property type="protein sequence ID" value="UUX92379.1"/>
    <property type="molecule type" value="Genomic_DNA"/>
</dbReference>
<sequence length="296" mass="31486">MADNNNSECDGNCSSCPSAAGCNDPKKAESGIAKKVDMNVRHVILVLSGKGGVGKSTVSTNLAMALSNKGYTTGIADMDIHGPNIPKMLGIEAEKLTSFDGKKISPVKITGNLSVVSMAFLLPEKTSPVIWRGPMKNTAIKQFLEDTEWGELDFLVVDLPPGTGDEALAVAQLAPNIAGAVIVTTPQEVAILDSSKSVKFIEQVNLKVLGIIENMSGFTCPHCGEAIDLFGKGGGEKAAEELNVPYLGSIPLDKEMCEAGDSGKPFIVRRDGTEQNKVTWQHVDDVMENILKQIKD</sequence>
<evidence type="ECO:0000256" key="6">
    <source>
        <dbReference type="ARBA" id="ARBA00058094"/>
    </source>
</evidence>
<evidence type="ECO:0000313" key="10">
    <source>
        <dbReference type="Proteomes" id="UP001060368"/>
    </source>
</evidence>
<dbReference type="Pfam" id="PF10609">
    <property type="entry name" value="ParA"/>
    <property type="match status" value="1"/>
</dbReference>
<dbReference type="GO" id="GO:0140663">
    <property type="term" value="F:ATP-dependent FeS chaperone activity"/>
    <property type="evidence" value="ECO:0007669"/>
    <property type="project" value="InterPro"/>
</dbReference>
<keyword evidence="4 8" id="KW-0408">Iron</keyword>
<keyword evidence="2 8" id="KW-0547">Nucleotide-binding</keyword>
<evidence type="ECO:0000313" key="9">
    <source>
        <dbReference type="EMBL" id="UUX92379.1"/>
    </source>
</evidence>
<dbReference type="InterPro" id="IPR019591">
    <property type="entry name" value="Mrp/NBP35_ATP-bd"/>
</dbReference>
<dbReference type="GO" id="GO:0005829">
    <property type="term" value="C:cytosol"/>
    <property type="evidence" value="ECO:0007669"/>
    <property type="project" value="TreeGrafter"/>
</dbReference>
<gene>
    <name evidence="9" type="ORF">L6E24_13735</name>
</gene>
<comment type="subunit">
    <text evidence="8">Homodimer.</text>
</comment>
<dbReference type="CDD" id="cd02037">
    <property type="entry name" value="Mrp_NBP35"/>
    <property type="match status" value="1"/>
</dbReference>
<dbReference type="PANTHER" id="PTHR23264">
    <property type="entry name" value="NUCLEOTIDE-BINDING PROTEIN NBP35 YEAST -RELATED"/>
    <property type="match status" value="1"/>
</dbReference>
<reference evidence="9" key="1">
    <citation type="submission" date="2022-04" db="EMBL/GenBank/DDBJ databases">
        <title>Complete genome of Methanoplanus endosymbiosus DSM 3599.</title>
        <authorList>
            <person name="Chen S.-C."/>
            <person name="You Y.-T."/>
            <person name="Zhou Y.-Z."/>
            <person name="Lai M.-C."/>
        </authorList>
    </citation>
    <scope>NUCLEOTIDE SEQUENCE</scope>
    <source>
        <strain evidence="9">DSM 3599</strain>
    </source>
</reference>
<name>A0A9E7PNZ0_9EURY</name>
<evidence type="ECO:0000256" key="8">
    <source>
        <dbReference type="HAMAP-Rule" id="MF_02040"/>
    </source>
</evidence>
<dbReference type="PROSITE" id="PS01215">
    <property type="entry name" value="MRP"/>
    <property type="match status" value="1"/>
</dbReference>
<dbReference type="RefSeq" id="WP_257742528.1">
    <property type="nucleotide sequence ID" value="NZ_CP096115.1"/>
</dbReference>
<dbReference type="InterPro" id="IPR033756">
    <property type="entry name" value="YlxH/NBP35"/>
</dbReference>
<dbReference type="Gene3D" id="3.40.50.300">
    <property type="entry name" value="P-loop containing nucleotide triphosphate hydrolases"/>
    <property type="match status" value="1"/>
</dbReference>
<evidence type="ECO:0000256" key="5">
    <source>
        <dbReference type="ARBA" id="ARBA00023014"/>
    </source>
</evidence>
<dbReference type="GO" id="GO:0016887">
    <property type="term" value="F:ATP hydrolysis activity"/>
    <property type="evidence" value="ECO:0007669"/>
    <property type="project" value="UniProtKB-UniRule"/>
</dbReference>
<comment type="similarity">
    <text evidence="8">Belongs to the Mrp/NBP35 ATP-binding proteins family.</text>
</comment>
<dbReference type="AlphaFoldDB" id="A0A9E7PNZ0"/>
<organism evidence="9 10">
    <name type="scientific">Methanoplanus endosymbiosus</name>
    <dbReference type="NCBI Taxonomy" id="33865"/>
    <lineage>
        <taxon>Archaea</taxon>
        <taxon>Methanobacteriati</taxon>
        <taxon>Methanobacteriota</taxon>
        <taxon>Stenosarchaea group</taxon>
        <taxon>Methanomicrobia</taxon>
        <taxon>Methanomicrobiales</taxon>
        <taxon>Methanomicrobiaceae</taxon>
        <taxon>Methanoplanus</taxon>
    </lineage>
</organism>
<protein>
    <recommendedName>
        <fullName evidence="7 8">Iron-sulfur cluster carrier protein</fullName>
    </recommendedName>
</protein>
<evidence type="ECO:0000256" key="7">
    <source>
        <dbReference type="ARBA" id="ARBA00074706"/>
    </source>
</evidence>
<keyword evidence="1 8" id="KW-0479">Metal-binding</keyword>
<evidence type="ECO:0000256" key="4">
    <source>
        <dbReference type="ARBA" id="ARBA00023004"/>
    </source>
</evidence>
<dbReference type="PANTHER" id="PTHR23264:SF19">
    <property type="entry name" value="CYTOSOLIC FE-S CLUSTER ASSEMBLY FACTOR NUBP2"/>
    <property type="match status" value="1"/>
</dbReference>
<keyword evidence="8" id="KW-0378">Hydrolase</keyword>
<dbReference type="GO" id="GO:0005524">
    <property type="term" value="F:ATP binding"/>
    <property type="evidence" value="ECO:0007669"/>
    <property type="project" value="UniProtKB-UniRule"/>
</dbReference>
<dbReference type="GO" id="GO:0051536">
    <property type="term" value="F:iron-sulfur cluster binding"/>
    <property type="evidence" value="ECO:0007669"/>
    <property type="project" value="UniProtKB-UniRule"/>
</dbReference>
<keyword evidence="10" id="KW-1185">Reference proteome</keyword>
<dbReference type="SUPFAM" id="SSF52540">
    <property type="entry name" value="P-loop containing nucleoside triphosphate hydrolases"/>
    <property type="match status" value="1"/>
</dbReference>
<feature type="binding site" evidence="8">
    <location>
        <begin position="49"/>
        <end position="56"/>
    </location>
    <ligand>
        <name>ATP</name>
        <dbReference type="ChEBI" id="CHEBI:30616"/>
    </ligand>
</feature>
<evidence type="ECO:0000256" key="2">
    <source>
        <dbReference type="ARBA" id="ARBA00022741"/>
    </source>
</evidence>
<dbReference type="KEGG" id="mend:L6E24_13735"/>
<dbReference type="FunFam" id="3.40.50.300:FF:001119">
    <property type="entry name" value="Iron-sulfur cluster carrier protein"/>
    <property type="match status" value="1"/>
</dbReference>
<comment type="function">
    <text evidence="6 8">Binds and transfers iron-sulfur (Fe-S) clusters to target apoproteins. Can hydrolyze ATP.</text>
</comment>
<dbReference type="GeneID" id="74308785"/>
<dbReference type="InterPro" id="IPR027417">
    <property type="entry name" value="P-loop_NTPase"/>
</dbReference>
<evidence type="ECO:0000256" key="3">
    <source>
        <dbReference type="ARBA" id="ARBA00022840"/>
    </source>
</evidence>
<dbReference type="GO" id="GO:0046872">
    <property type="term" value="F:metal ion binding"/>
    <property type="evidence" value="ECO:0007669"/>
    <property type="project" value="UniProtKB-KW"/>
</dbReference>
<keyword evidence="5 8" id="KW-0411">Iron-sulfur</keyword>
<proteinExistence type="inferred from homology"/>
<dbReference type="InterPro" id="IPR000808">
    <property type="entry name" value="Mrp-like_CS"/>
</dbReference>
<evidence type="ECO:0000256" key="1">
    <source>
        <dbReference type="ARBA" id="ARBA00022723"/>
    </source>
</evidence>
<keyword evidence="3 8" id="KW-0067">ATP-binding</keyword>